<evidence type="ECO:0000313" key="2">
    <source>
        <dbReference type="EMBL" id="MTD91143.1"/>
    </source>
</evidence>
<accession>A0A6I3KAT4</accession>
<comment type="caution">
    <text evidence="2">The sequence shown here is derived from an EMBL/GenBank/DDBJ whole genome shotgun (WGS) entry which is preliminary data.</text>
</comment>
<gene>
    <name evidence="2" type="ORF">FME68_04450</name>
</gene>
<feature type="domain" description="Helix-turn-helix" evidence="1">
    <location>
        <begin position="23"/>
        <end position="71"/>
    </location>
</feature>
<dbReference type="AlphaFoldDB" id="A0A6I3KAT4"/>
<evidence type="ECO:0000259" key="1">
    <source>
        <dbReference type="Pfam" id="PF12728"/>
    </source>
</evidence>
<proteinExistence type="predicted"/>
<sequence length="76" mass="8381">MAMNTKQLMEMVEAVLGKRVANLTVAQFAAITGLSHRTIRQDCAAGRLPAYQSAVGTPYLIHYTHLTRYMEVNNAA</sequence>
<name>A0A6I3KAT4_9CORY</name>
<reference evidence="2 3" key="1">
    <citation type="submission" date="2019-07" db="EMBL/GenBank/DDBJ databases">
        <title>Draft genome of C. aurimucosum strain 332.</title>
        <authorList>
            <person name="Pacheco L.G.C."/>
            <person name="Aguiar E.R.G.R."/>
            <person name="Barberis C.M."/>
            <person name="Almuzara M.N."/>
            <person name="Traglia G.M."/>
            <person name="Santos C.S."/>
            <person name="Vay C.A."/>
            <person name="Rocha D.J.P.G."/>
        </authorList>
    </citation>
    <scope>NUCLEOTIDE SEQUENCE [LARGE SCALE GENOMIC DNA]</scope>
    <source>
        <strain evidence="2 3">332</strain>
    </source>
</reference>
<organism evidence="2 3">
    <name type="scientific">Corynebacterium aurimucosum</name>
    <dbReference type="NCBI Taxonomy" id="169292"/>
    <lineage>
        <taxon>Bacteria</taxon>
        <taxon>Bacillati</taxon>
        <taxon>Actinomycetota</taxon>
        <taxon>Actinomycetes</taxon>
        <taxon>Mycobacteriales</taxon>
        <taxon>Corynebacteriaceae</taxon>
        <taxon>Corynebacterium</taxon>
    </lineage>
</organism>
<dbReference type="Pfam" id="PF12728">
    <property type="entry name" value="HTH_17"/>
    <property type="match status" value="1"/>
</dbReference>
<protein>
    <submittedName>
        <fullName evidence="2">Helix-turn-helix domain-containing protein</fullName>
    </submittedName>
</protein>
<dbReference type="NCBIfam" id="TIGR01764">
    <property type="entry name" value="excise"/>
    <property type="match status" value="1"/>
</dbReference>
<dbReference type="EMBL" id="VIOG01000004">
    <property type="protein sequence ID" value="MTD91143.1"/>
    <property type="molecule type" value="Genomic_DNA"/>
</dbReference>
<evidence type="ECO:0000313" key="3">
    <source>
        <dbReference type="Proteomes" id="UP000432568"/>
    </source>
</evidence>
<dbReference type="Proteomes" id="UP000432568">
    <property type="component" value="Unassembled WGS sequence"/>
</dbReference>
<dbReference type="InterPro" id="IPR010093">
    <property type="entry name" value="SinI_DNA-bd"/>
</dbReference>
<dbReference type="GO" id="GO:0003677">
    <property type="term" value="F:DNA binding"/>
    <property type="evidence" value="ECO:0007669"/>
    <property type="project" value="InterPro"/>
</dbReference>
<dbReference type="InterPro" id="IPR041657">
    <property type="entry name" value="HTH_17"/>
</dbReference>